<protein>
    <submittedName>
        <fullName evidence="1">Uncharacterized protein</fullName>
    </submittedName>
</protein>
<dbReference type="InterPro" id="IPR046193">
    <property type="entry name" value="DUF6221"/>
</dbReference>
<organism evidence="1 2">
    <name type="scientific">Nocardia cyriacigeorgica</name>
    <dbReference type="NCBI Taxonomy" id="135487"/>
    <lineage>
        <taxon>Bacteria</taxon>
        <taxon>Bacillati</taxon>
        <taxon>Actinomycetota</taxon>
        <taxon>Actinomycetes</taxon>
        <taxon>Mycobacteriales</taxon>
        <taxon>Nocardiaceae</taxon>
        <taxon>Nocardia</taxon>
    </lineage>
</organism>
<accession>A0A5R8P6Y3</accession>
<dbReference type="RefSeq" id="WP_138458674.1">
    <property type="nucleotide sequence ID" value="NZ_VBUU01000040.1"/>
</dbReference>
<evidence type="ECO:0000313" key="2">
    <source>
        <dbReference type="Proteomes" id="UP000308349"/>
    </source>
</evidence>
<comment type="caution">
    <text evidence="1">The sequence shown here is derived from an EMBL/GenBank/DDBJ whole genome shotgun (WGS) entry which is preliminary data.</text>
</comment>
<name>A0A5R8P6Y3_9NOCA</name>
<gene>
    <name evidence="1" type="ORF">FEK35_27475</name>
</gene>
<dbReference type="EMBL" id="VBUU01000040">
    <property type="protein sequence ID" value="TLF96833.1"/>
    <property type="molecule type" value="Genomic_DNA"/>
</dbReference>
<dbReference type="AlphaFoldDB" id="A0A5R8P6Y3"/>
<dbReference type="Pfam" id="PF19730">
    <property type="entry name" value="DUF6221"/>
    <property type="match status" value="1"/>
</dbReference>
<dbReference type="Proteomes" id="UP000308349">
    <property type="component" value="Unassembled WGS sequence"/>
</dbReference>
<reference evidence="1 2" key="1">
    <citation type="submission" date="2019-05" db="EMBL/GenBank/DDBJ databases">
        <title>Genomes sequences of two Nocardia cyriacigeorgica environmental isolates, type strains Nocardia asteroides ATCC 19247 and Nocardia cyriacigeorgica DSM 44484.</title>
        <authorList>
            <person name="Vautrin F."/>
            <person name="Bergeron E."/>
            <person name="Dubost A."/>
            <person name="Abrouk D."/>
            <person name="Rodriguez Nava V."/>
            <person name="Pujic P."/>
        </authorList>
    </citation>
    <scope>NUCLEOTIDE SEQUENCE [LARGE SCALE GENOMIC DNA]</scope>
    <source>
        <strain evidence="1 2">EML 1456</strain>
    </source>
</reference>
<proteinExistence type="predicted"/>
<sequence length="125" mass="14136">MRIEQFIAARLADDEAVARKAADFPYDAPSDAPWVSMQLRVQRGVAMTSDEHFARHDPARVLRQVAAMRAILADHADDEGYCSRCWDGDSYAPASRMFPCPTIRSLAFVWSDHPEFHQTWASNPL</sequence>
<dbReference type="OrthoDB" id="4290974at2"/>
<evidence type="ECO:0000313" key="1">
    <source>
        <dbReference type="EMBL" id="TLF96833.1"/>
    </source>
</evidence>